<evidence type="ECO:0000256" key="7">
    <source>
        <dbReference type="ARBA" id="ARBA00023136"/>
    </source>
</evidence>
<evidence type="ECO:0000313" key="11">
    <source>
        <dbReference type="Proteomes" id="UP000177625"/>
    </source>
</evidence>
<dbReference type="InterPro" id="IPR024671">
    <property type="entry name" value="Atg22-like"/>
</dbReference>
<dbReference type="GO" id="GO:0006914">
    <property type="term" value="P:autophagy"/>
    <property type="evidence" value="ECO:0007669"/>
    <property type="project" value="UniProtKB-KW"/>
</dbReference>
<evidence type="ECO:0000256" key="6">
    <source>
        <dbReference type="ARBA" id="ARBA00023006"/>
    </source>
</evidence>
<feature type="transmembrane region" description="Helical" evidence="9">
    <location>
        <begin position="141"/>
        <end position="161"/>
    </location>
</feature>
<proteinExistence type="inferred from homology"/>
<dbReference type="GO" id="GO:0032974">
    <property type="term" value="P:amino acid transmembrane export from vacuole"/>
    <property type="evidence" value="ECO:0007669"/>
    <property type="project" value="TreeGrafter"/>
</dbReference>
<gene>
    <name evidence="10" type="ORF">RSE6_03591</name>
</gene>
<dbReference type="GO" id="GO:0005774">
    <property type="term" value="C:vacuolar membrane"/>
    <property type="evidence" value="ECO:0007669"/>
    <property type="project" value="UniProtKB-SubCell"/>
</dbReference>
<dbReference type="PANTHER" id="PTHR23519">
    <property type="entry name" value="AUTOPHAGY-RELATED PROTEIN 22"/>
    <property type="match status" value="1"/>
</dbReference>
<feature type="transmembrane region" description="Helical" evidence="9">
    <location>
        <begin position="39"/>
        <end position="60"/>
    </location>
</feature>
<accession>A0A1E1M4M3</accession>
<sequence length="201" mass="21398">MGTVAIALLSITATSSGIAGAFIWPVISRHFKLRTNRTIVACIVFMEIIPLYGLLGYVPFVQSMGVGGLQKAGEIYPLGIIHGFVMGGLSSYCRSYFGLLIPPGSEAAFYALYAITDKGSSAVGPAVVGAIVDTTGHIRPAFFFLAILIALPAPLIMMVDAEKGREDAARSFRIQQVSDDSPVVQADTELRETEGLMADHD</sequence>
<comment type="function">
    <text evidence="8 9">Vacuolar effluxer which mediate the efflux of amino acids resulting from autophagic degradation. The release of autophagic amino acids allows the maintenance of protein synthesis and viability during nitrogen starvation.</text>
</comment>
<dbReference type="Gene3D" id="1.20.1250.20">
    <property type="entry name" value="MFS general substrate transporter like domains"/>
    <property type="match status" value="1"/>
</dbReference>
<dbReference type="Pfam" id="PF11700">
    <property type="entry name" value="ATG22"/>
    <property type="match status" value="1"/>
</dbReference>
<keyword evidence="9" id="KW-0029">Amino-acid transport</keyword>
<keyword evidence="7 9" id="KW-0472">Membrane</keyword>
<dbReference type="SUPFAM" id="SSF103473">
    <property type="entry name" value="MFS general substrate transporter"/>
    <property type="match status" value="1"/>
</dbReference>
<dbReference type="InterPro" id="IPR050495">
    <property type="entry name" value="ATG22/LtaA_families"/>
</dbReference>
<evidence type="ECO:0000256" key="1">
    <source>
        <dbReference type="ARBA" id="ARBA00004128"/>
    </source>
</evidence>
<keyword evidence="9" id="KW-0926">Vacuole</keyword>
<keyword evidence="11" id="KW-1185">Reference proteome</keyword>
<evidence type="ECO:0000256" key="9">
    <source>
        <dbReference type="RuleBase" id="RU363073"/>
    </source>
</evidence>
<dbReference type="AlphaFoldDB" id="A0A1E1M4M3"/>
<name>A0A1E1M4M3_RHYSE</name>
<dbReference type="PANTHER" id="PTHR23519:SF3">
    <property type="entry name" value="AUTOPHAGY-RELATED PROTEIN 22-2"/>
    <property type="match status" value="1"/>
</dbReference>
<keyword evidence="6 9" id="KW-0072">Autophagy</keyword>
<dbReference type="Proteomes" id="UP000177625">
    <property type="component" value="Unassembled WGS sequence"/>
</dbReference>
<keyword evidence="3 9" id="KW-0813">Transport</keyword>
<feature type="transmembrane region" description="Helical" evidence="9">
    <location>
        <begin position="6"/>
        <end position="27"/>
    </location>
</feature>
<evidence type="ECO:0000256" key="5">
    <source>
        <dbReference type="ARBA" id="ARBA00022989"/>
    </source>
</evidence>
<comment type="caution">
    <text evidence="9">Lacks conserved residue(s) required for the propagation of feature annotation.</text>
</comment>
<keyword evidence="4 9" id="KW-0812">Transmembrane</keyword>
<evidence type="ECO:0000256" key="4">
    <source>
        <dbReference type="ARBA" id="ARBA00022692"/>
    </source>
</evidence>
<comment type="subcellular location">
    <subcellularLocation>
        <location evidence="1 9">Vacuole membrane</location>
        <topology evidence="1 9">Multi-pass membrane protein</topology>
    </subcellularLocation>
</comment>
<evidence type="ECO:0000256" key="8">
    <source>
        <dbReference type="ARBA" id="ARBA00024801"/>
    </source>
</evidence>
<dbReference type="InterPro" id="IPR036259">
    <property type="entry name" value="MFS_trans_sf"/>
</dbReference>
<evidence type="ECO:0000256" key="2">
    <source>
        <dbReference type="ARBA" id="ARBA00006978"/>
    </source>
</evidence>
<organism evidence="10 11">
    <name type="scientific">Rhynchosporium secalis</name>
    <name type="common">Barley scald fungus</name>
    <dbReference type="NCBI Taxonomy" id="38038"/>
    <lineage>
        <taxon>Eukaryota</taxon>
        <taxon>Fungi</taxon>
        <taxon>Dikarya</taxon>
        <taxon>Ascomycota</taxon>
        <taxon>Pezizomycotina</taxon>
        <taxon>Leotiomycetes</taxon>
        <taxon>Helotiales</taxon>
        <taxon>Ploettnerulaceae</taxon>
        <taxon>Rhynchosporium</taxon>
    </lineage>
</organism>
<evidence type="ECO:0000256" key="3">
    <source>
        <dbReference type="ARBA" id="ARBA00022448"/>
    </source>
</evidence>
<evidence type="ECO:0000313" key="10">
    <source>
        <dbReference type="EMBL" id="CZT43535.1"/>
    </source>
</evidence>
<reference evidence="11" key="1">
    <citation type="submission" date="2016-03" db="EMBL/GenBank/DDBJ databases">
        <authorList>
            <person name="Guldener U."/>
        </authorList>
    </citation>
    <scope>NUCLEOTIDE SEQUENCE [LARGE SCALE GENOMIC DNA]</scope>
</reference>
<protein>
    <recommendedName>
        <fullName evidence="9">Autophagy-related protein</fullName>
    </recommendedName>
</protein>
<keyword evidence="5 9" id="KW-1133">Transmembrane helix</keyword>
<comment type="similarity">
    <text evidence="2 9">Belongs to the ATG22 family.</text>
</comment>
<dbReference type="EMBL" id="FJVC01000137">
    <property type="protein sequence ID" value="CZT43535.1"/>
    <property type="molecule type" value="Genomic_DNA"/>
</dbReference>